<evidence type="ECO:0000313" key="2">
    <source>
        <dbReference type="EMBL" id="MBC5995247.1"/>
    </source>
</evidence>
<reference evidence="2 3" key="1">
    <citation type="submission" date="2020-08" db="EMBL/GenBank/DDBJ databases">
        <authorList>
            <person name="Liu C."/>
            <person name="Sun Q."/>
        </authorList>
    </citation>
    <scope>NUCLEOTIDE SEQUENCE [LARGE SCALE GENOMIC DNA]</scope>
    <source>
        <strain evidence="2 3">NSJ-18</strain>
    </source>
</reference>
<gene>
    <name evidence="2" type="ORF">H8923_00610</name>
</gene>
<dbReference type="RefSeq" id="WP_153971538.1">
    <property type="nucleotide sequence ID" value="NZ_JACRWE010000001.1"/>
</dbReference>
<name>A0ABR7JJZ6_9FIRM</name>
<keyword evidence="1" id="KW-0175">Coiled coil</keyword>
<feature type="coiled-coil region" evidence="1">
    <location>
        <begin position="136"/>
        <end position="170"/>
    </location>
</feature>
<evidence type="ECO:0008006" key="4">
    <source>
        <dbReference type="Google" id="ProtNLM"/>
    </source>
</evidence>
<comment type="caution">
    <text evidence="2">The sequence shown here is derived from an EMBL/GenBank/DDBJ whole genome shotgun (WGS) entry which is preliminary data.</text>
</comment>
<dbReference type="Proteomes" id="UP000609849">
    <property type="component" value="Unassembled WGS sequence"/>
</dbReference>
<keyword evidence="3" id="KW-1185">Reference proteome</keyword>
<dbReference type="EMBL" id="JACRWE010000001">
    <property type="protein sequence ID" value="MBC5995247.1"/>
    <property type="molecule type" value="Genomic_DNA"/>
</dbReference>
<sequence length="176" mass="20216">MENFTVSQAMIKVAELEKIYRNKLYTLSDIDNCSTTYILEADNQKYVCNEPFDFKNEFELVMSLSNEIDRLKTKIAESNNTIYIDVLGQSITIQGALNRVRTMRNQKDIFETILSNAKASKSRKVDAAATSAYYKVTELNFDRKELQDLVDRMNDDLLELEFAINKANNETVITIA</sequence>
<evidence type="ECO:0000256" key="1">
    <source>
        <dbReference type="SAM" id="Coils"/>
    </source>
</evidence>
<protein>
    <recommendedName>
        <fullName evidence="4">Phage protein</fullName>
    </recommendedName>
</protein>
<dbReference type="Gene3D" id="6.10.320.10">
    <property type="match status" value="1"/>
</dbReference>
<accession>A0ABR7JJZ6</accession>
<organism evidence="2 3">
    <name type="scientific">Romboutsia faecis</name>
    <dbReference type="NCBI Taxonomy" id="2764597"/>
    <lineage>
        <taxon>Bacteria</taxon>
        <taxon>Bacillati</taxon>
        <taxon>Bacillota</taxon>
        <taxon>Clostridia</taxon>
        <taxon>Peptostreptococcales</taxon>
        <taxon>Peptostreptococcaceae</taxon>
        <taxon>Romboutsia</taxon>
    </lineage>
</organism>
<proteinExistence type="predicted"/>
<evidence type="ECO:0000313" key="3">
    <source>
        <dbReference type="Proteomes" id="UP000609849"/>
    </source>
</evidence>